<dbReference type="EMBL" id="PJAI02000005">
    <property type="protein sequence ID" value="TYK66284.1"/>
    <property type="molecule type" value="Genomic_DNA"/>
</dbReference>
<dbReference type="PANTHER" id="PTHR43081">
    <property type="entry name" value="ADENYLATE CYCLASE, TERMINAL-DIFFERENTIATION SPECIFIC-RELATED"/>
    <property type="match status" value="1"/>
</dbReference>
<dbReference type="InterPro" id="IPR050697">
    <property type="entry name" value="Adenylyl/Guanylyl_Cyclase_3/4"/>
</dbReference>
<dbReference type="InterPro" id="IPR007890">
    <property type="entry name" value="CHASE2"/>
</dbReference>
<keyword evidence="1" id="KW-1133">Transmembrane helix</keyword>
<reference evidence="3 4" key="1">
    <citation type="submission" date="2019-08" db="EMBL/GenBank/DDBJ databases">
        <title>Microbe sample from Colwellia echini.</title>
        <authorList>
            <person name="Christiansen L."/>
            <person name="Pathiraja D."/>
            <person name="Schultz-Johansen M."/>
            <person name="Choi I.-G."/>
            <person name="Stougaard P."/>
        </authorList>
    </citation>
    <scope>NUCLEOTIDE SEQUENCE [LARGE SCALE GENOMIC DNA]</scope>
    <source>
        <strain evidence="3 4">A3</strain>
    </source>
</reference>
<dbReference type="CDD" id="cd07302">
    <property type="entry name" value="CHD"/>
    <property type="match status" value="1"/>
</dbReference>
<comment type="caution">
    <text evidence="3">The sequence shown here is derived from an EMBL/GenBank/DDBJ whole genome shotgun (WGS) entry which is preliminary data.</text>
</comment>
<dbReference type="Pfam" id="PF05226">
    <property type="entry name" value="CHASE2"/>
    <property type="match status" value="1"/>
</dbReference>
<gene>
    <name evidence="3" type="ORF">CWS31_006735</name>
</gene>
<dbReference type="Proteomes" id="UP000815846">
    <property type="component" value="Unassembled WGS sequence"/>
</dbReference>
<keyword evidence="1" id="KW-0812">Transmembrane</keyword>
<evidence type="ECO:0000259" key="2">
    <source>
        <dbReference type="PROSITE" id="PS50125"/>
    </source>
</evidence>
<dbReference type="SUPFAM" id="SSF55073">
    <property type="entry name" value="Nucleotide cyclase"/>
    <property type="match status" value="1"/>
</dbReference>
<dbReference type="RefSeq" id="WP_101344356.1">
    <property type="nucleotide sequence ID" value="NZ_PJAI02000005.1"/>
</dbReference>
<proteinExistence type="predicted"/>
<protein>
    <submittedName>
        <fullName evidence="3">Adenylate/guanylate cyclase domain-containing protein</fullName>
    </submittedName>
</protein>
<dbReference type="SMART" id="SM00044">
    <property type="entry name" value="CYCc"/>
    <property type="match status" value="1"/>
</dbReference>
<sequence>MFEYFKRNRYALISGALISLFVIFLQFSSSLAVKQLLERFDGMFYDLRLQATLEDRQRTDQPILIIDIDEKSLAAEGRWPWSRIKIGELVNQLANAGVAVVVFDVLFSEPERNPVDEISKHLEANNQEIPPYLTNLKSSLDADTIFSQSLDSTDVVLGVLFQNENQTSKGELPLTVISGTEDVDFKKLIRLSFPHYESNIHILQSQTTGSGFINSTPDKDGFIRKAALVAEHNGKFYPSIALEAARLLTFSETIEINVVDIGNNIKQISGVRWGNELIPTDAAGRVLIPYRGKRKSFPYISATDVLHNNVADGLLEGAVVFVGTSAVGLADLRATPVEVNYPGVEVHANVFEGLIHPEILPIQPDWWEAAVGIILIVLAIFCVCVFPVIGPLALTLTASVLIFLTTWFNFWLWQVHQISLMLTTSLLLILLLGIFNLGLGFFKENNQRKMIKGIFDQYVPPAHIDKMLSDPNSVNLDGERKEMTVLFSDIRSFTSISESLTASELKNLLNKYFNPITKSIFDHKGTIDKYVGDMVMAFWGAPLSDPDHAENALNAALDMQVITAKLREEFKEIGLPEIHVGIGLNTGDMSVGDMGSEYRRAYTVLGDAVNLGARLEGLTKFYGVECLVSESTMLLCPNHQFRFIDCVKVKGKNEPITIFEPLTEQQLQLPTFAEETEAYKSAYQHYLAQNWQQAKDDFTALLTHYSERKIYQVYLSRIAILEQETMSPDWDGVYTHMEK</sequence>
<evidence type="ECO:0000313" key="3">
    <source>
        <dbReference type="EMBL" id="TYK66284.1"/>
    </source>
</evidence>
<dbReference type="SMART" id="SM01080">
    <property type="entry name" value="CHASE2"/>
    <property type="match status" value="1"/>
</dbReference>
<evidence type="ECO:0000313" key="4">
    <source>
        <dbReference type="Proteomes" id="UP000815846"/>
    </source>
</evidence>
<name>A0ABY3MYM4_9GAMM</name>
<feature type="transmembrane region" description="Helical" evidence="1">
    <location>
        <begin position="418"/>
        <end position="442"/>
    </location>
</feature>
<dbReference type="PROSITE" id="PS50125">
    <property type="entry name" value="GUANYLATE_CYCLASE_2"/>
    <property type="match status" value="1"/>
</dbReference>
<dbReference type="PANTHER" id="PTHR43081:SF1">
    <property type="entry name" value="ADENYLATE CYCLASE, TERMINAL-DIFFERENTIATION SPECIFIC"/>
    <property type="match status" value="1"/>
</dbReference>
<dbReference type="Pfam" id="PF00211">
    <property type="entry name" value="Guanylate_cyc"/>
    <property type="match status" value="1"/>
</dbReference>
<organism evidence="3 4">
    <name type="scientific">Colwellia echini</name>
    <dbReference type="NCBI Taxonomy" id="1982103"/>
    <lineage>
        <taxon>Bacteria</taxon>
        <taxon>Pseudomonadati</taxon>
        <taxon>Pseudomonadota</taxon>
        <taxon>Gammaproteobacteria</taxon>
        <taxon>Alteromonadales</taxon>
        <taxon>Colwelliaceae</taxon>
        <taxon>Colwellia</taxon>
    </lineage>
</organism>
<keyword evidence="1" id="KW-0472">Membrane</keyword>
<keyword evidence="4" id="KW-1185">Reference proteome</keyword>
<dbReference type="InterPro" id="IPR001054">
    <property type="entry name" value="A/G_cyclase"/>
</dbReference>
<dbReference type="Gene3D" id="3.30.70.1230">
    <property type="entry name" value="Nucleotide cyclase"/>
    <property type="match status" value="1"/>
</dbReference>
<feature type="domain" description="Guanylate cyclase" evidence="2">
    <location>
        <begin position="484"/>
        <end position="616"/>
    </location>
</feature>
<feature type="transmembrane region" description="Helical" evidence="1">
    <location>
        <begin position="393"/>
        <end position="412"/>
    </location>
</feature>
<evidence type="ECO:0000256" key="1">
    <source>
        <dbReference type="SAM" id="Phobius"/>
    </source>
</evidence>
<dbReference type="InterPro" id="IPR029787">
    <property type="entry name" value="Nucleotide_cyclase"/>
</dbReference>
<accession>A0ABY3MYM4</accession>
<feature type="transmembrane region" description="Helical" evidence="1">
    <location>
        <begin position="366"/>
        <end position="386"/>
    </location>
</feature>